<feature type="signal peptide" evidence="2">
    <location>
        <begin position="1"/>
        <end position="23"/>
    </location>
</feature>
<evidence type="ECO:0000313" key="4">
    <source>
        <dbReference type="Proteomes" id="UP001596113"/>
    </source>
</evidence>
<dbReference type="EMBL" id="JBHSMI010000015">
    <property type="protein sequence ID" value="MFC5402815.1"/>
    <property type="molecule type" value="Genomic_DNA"/>
</dbReference>
<evidence type="ECO:0000313" key="3">
    <source>
        <dbReference type="EMBL" id="MFC5402815.1"/>
    </source>
</evidence>
<comment type="caution">
    <text evidence="3">The sequence shown here is derived from an EMBL/GenBank/DDBJ whole genome shotgun (WGS) entry which is preliminary data.</text>
</comment>
<organism evidence="3 4">
    <name type="scientific">Cohnella soli</name>
    <dbReference type="NCBI Taxonomy" id="425005"/>
    <lineage>
        <taxon>Bacteria</taxon>
        <taxon>Bacillati</taxon>
        <taxon>Bacillota</taxon>
        <taxon>Bacilli</taxon>
        <taxon>Bacillales</taxon>
        <taxon>Paenibacillaceae</taxon>
        <taxon>Cohnella</taxon>
    </lineage>
</organism>
<feature type="chain" id="PRO_5046438988" description="Acid-shock protein" evidence="2">
    <location>
        <begin position="24"/>
        <end position="80"/>
    </location>
</feature>
<reference evidence="4" key="1">
    <citation type="journal article" date="2019" name="Int. J. Syst. Evol. Microbiol.">
        <title>The Global Catalogue of Microorganisms (GCM) 10K type strain sequencing project: providing services to taxonomists for standard genome sequencing and annotation.</title>
        <authorList>
            <consortium name="The Broad Institute Genomics Platform"/>
            <consortium name="The Broad Institute Genome Sequencing Center for Infectious Disease"/>
            <person name="Wu L."/>
            <person name="Ma J."/>
        </authorList>
    </citation>
    <scope>NUCLEOTIDE SEQUENCE [LARGE SCALE GENOMIC DNA]</scope>
    <source>
        <strain evidence="4">CGMCC 1.18575</strain>
    </source>
</reference>
<feature type="compositionally biased region" description="Basic residues" evidence="1">
    <location>
        <begin position="30"/>
        <end position="56"/>
    </location>
</feature>
<dbReference type="Proteomes" id="UP001596113">
    <property type="component" value="Unassembled WGS sequence"/>
</dbReference>
<evidence type="ECO:0000256" key="2">
    <source>
        <dbReference type="SAM" id="SignalP"/>
    </source>
</evidence>
<gene>
    <name evidence="3" type="ORF">ACFPOF_08685</name>
</gene>
<name>A0ABW0HRF5_9BACL</name>
<sequence>MKKAAIALLAASVLLTSATAASAAPVDGHHKTHHKTHMKAKAAHKHKVHAKSASKVKKLETKKAKTPKKLPKTGYGGISE</sequence>
<evidence type="ECO:0000256" key="1">
    <source>
        <dbReference type="SAM" id="MobiDB-lite"/>
    </source>
</evidence>
<feature type="region of interest" description="Disordered" evidence="1">
    <location>
        <begin position="21"/>
        <end position="80"/>
    </location>
</feature>
<dbReference type="RefSeq" id="WP_378131619.1">
    <property type="nucleotide sequence ID" value="NZ_JBHSMI010000015.1"/>
</dbReference>
<keyword evidence="4" id="KW-1185">Reference proteome</keyword>
<keyword evidence="2" id="KW-0732">Signal</keyword>
<accession>A0ABW0HRF5</accession>
<proteinExistence type="predicted"/>
<evidence type="ECO:0008006" key="5">
    <source>
        <dbReference type="Google" id="ProtNLM"/>
    </source>
</evidence>
<protein>
    <recommendedName>
        <fullName evidence="5">Acid-shock protein</fullName>
    </recommendedName>
</protein>